<organism evidence="5 6">
    <name type="scientific">Xenorhabdus innexi</name>
    <dbReference type="NCBI Taxonomy" id="290109"/>
    <lineage>
        <taxon>Bacteria</taxon>
        <taxon>Pseudomonadati</taxon>
        <taxon>Pseudomonadota</taxon>
        <taxon>Gammaproteobacteria</taxon>
        <taxon>Enterobacterales</taxon>
        <taxon>Morganellaceae</taxon>
        <taxon>Xenorhabdus</taxon>
    </lineage>
</organism>
<dbReference type="AlphaFoldDB" id="A0A1N6MUN2"/>
<dbReference type="PANTHER" id="PTHR46517:SF1">
    <property type="entry name" value="FRUCTOSE-2,6-BISPHOSPHATASE TIGAR"/>
    <property type="match status" value="1"/>
</dbReference>
<dbReference type="Pfam" id="PF00300">
    <property type="entry name" value="His_Phos_1"/>
    <property type="match status" value="1"/>
</dbReference>
<dbReference type="GO" id="GO:0043456">
    <property type="term" value="P:regulation of pentose-phosphate shunt"/>
    <property type="evidence" value="ECO:0007669"/>
    <property type="project" value="TreeGrafter"/>
</dbReference>
<proteinExistence type="predicted"/>
<evidence type="ECO:0000256" key="3">
    <source>
        <dbReference type="PIRSR" id="PIRSR613078-2"/>
    </source>
</evidence>
<reference evidence="4 7" key="3">
    <citation type="journal article" date="2017" name="Nat. Microbiol.">
        <title>Natural product diversity associated with the nematode symbionts Photorhabdus and Xenorhabdus.</title>
        <authorList>
            <person name="Tobias N.J."/>
            <person name="Wolff H."/>
            <person name="Djahanschiri B."/>
            <person name="Grundmann F."/>
            <person name="Kronenwerth M."/>
            <person name="Shi Y.M."/>
            <person name="Simonyi S."/>
            <person name="Grun P."/>
            <person name="Shapiro-Ilan D."/>
            <person name="Pidot S.J."/>
            <person name="Stinear T.P."/>
            <person name="Ebersberger I."/>
            <person name="Bode H.B."/>
        </authorList>
    </citation>
    <scope>NUCLEOTIDE SEQUENCE [LARGE SCALE GENOMIC DNA]</scope>
    <source>
        <strain evidence="4 7">DSM 16336</strain>
    </source>
</reference>
<dbReference type="Proteomes" id="UP000224871">
    <property type="component" value="Unassembled WGS sequence"/>
</dbReference>
<dbReference type="SUPFAM" id="SSF53254">
    <property type="entry name" value="Phosphoglycerate mutase-like"/>
    <property type="match status" value="1"/>
</dbReference>
<feature type="active site" description="Tele-phosphohistidine intermediate" evidence="2">
    <location>
        <position position="7"/>
    </location>
</feature>
<dbReference type="Gene3D" id="3.40.50.1240">
    <property type="entry name" value="Phosphoglycerate mutase-like"/>
    <property type="match status" value="1"/>
</dbReference>
<dbReference type="CDD" id="cd07067">
    <property type="entry name" value="HP_PGM_like"/>
    <property type="match status" value="1"/>
</dbReference>
<dbReference type="PANTHER" id="PTHR46517">
    <property type="entry name" value="FRUCTOSE-2,6-BISPHOSPHATASE TIGAR"/>
    <property type="match status" value="1"/>
</dbReference>
<dbReference type="EMBL" id="NIBU01000072">
    <property type="protein sequence ID" value="PHM30073.1"/>
    <property type="molecule type" value="Genomic_DNA"/>
</dbReference>
<evidence type="ECO:0000313" key="7">
    <source>
        <dbReference type="Proteomes" id="UP000224871"/>
    </source>
</evidence>
<dbReference type="OrthoDB" id="9781415at2"/>
<name>A0A1N6MUN2_9GAMM</name>
<sequence>MIYLMRHGNTSYNLMGRVLGQTDIPLCETGIKNVSSIAPKMRGFGIRFIYCSNYIRAIQTANIISSVIGVNVTMRENLKERHLGILDGKYKDSIRWCGFIKKLGERNFTPEHGESVDNCLERFSGEMKRIVNFHLDEEDVLVISHGGIISLFMQYVLHVNNKFSFLDNCTFHILDTDGKGGFHVVKLNVNLILR</sequence>
<accession>A0A1N6MUN2</accession>
<dbReference type="SMART" id="SM00855">
    <property type="entry name" value="PGAM"/>
    <property type="match status" value="1"/>
</dbReference>
<dbReference type="InterPro" id="IPR029033">
    <property type="entry name" value="His_PPase_superfam"/>
</dbReference>
<reference evidence="6" key="2">
    <citation type="submission" date="2016-12" db="EMBL/GenBank/DDBJ databases">
        <authorList>
            <person name="Gaudriault S."/>
        </authorList>
    </citation>
    <scope>NUCLEOTIDE SEQUENCE [LARGE SCALE GENOMIC DNA]</scope>
    <source>
        <strain evidence="6">HGB1681 (deposited as PTA-6826 in the American Type Culture Collection)</strain>
    </source>
</reference>
<keyword evidence="7" id="KW-1185">Reference proteome</keyword>
<dbReference type="PIRSF" id="PIRSF000709">
    <property type="entry name" value="6PFK_2-Ptase"/>
    <property type="match status" value="1"/>
</dbReference>
<feature type="binding site" evidence="3">
    <location>
        <position position="56"/>
    </location>
    <ligand>
        <name>substrate</name>
    </ligand>
</feature>
<dbReference type="GO" id="GO:0005829">
    <property type="term" value="C:cytosol"/>
    <property type="evidence" value="ECO:0007669"/>
    <property type="project" value="TreeGrafter"/>
</dbReference>
<evidence type="ECO:0000313" key="6">
    <source>
        <dbReference type="Proteomes" id="UP000196435"/>
    </source>
</evidence>
<gene>
    <name evidence="4" type="ORF">Xinn_03557</name>
    <name evidence="5" type="ORF">XIS1_1520010</name>
</gene>
<dbReference type="GO" id="GO:0004331">
    <property type="term" value="F:fructose-2,6-bisphosphate 2-phosphatase activity"/>
    <property type="evidence" value="ECO:0007669"/>
    <property type="project" value="TreeGrafter"/>
</dbReference>
<dbReference type="InterPro" id="IPR051695">
    <property type="entry name" value="Phosphoglycerate_Mutase"/>
</dbReference>
<keyword evidence="1" id="KW-0378">Hydrolase</keyword>
<feature type="active site" description="Proton donor/acceptor" evidence="2">
    <location>
        <position position="80"/>
    </location>
</feature>
<dbReference type="Proteomes" id="UP000196435">
    <property type="component" value="Unassembled WGS sequence"/>
</dbReference>
<evidence type="ECO:0000256" key="1">
    <source>
        <dbReference type="ARBA" id="ARBA00022801"/>
    </source>
</evidence>
<evidence type="ECO:0000313" key="4">
    <source>
        <dbReference type="EMBL" id="PHM30073.1"/>
    </source>
</evidence>
<evidence type="ECO:0000313" key="5">
    <source>
        <dbReference type="EMBL" id="SIP72494.1"/>
    </source>
</evidence>
<dbReference type="EMBL" id="FTLG01000060">
    <property type="protein sequence ID" value="SIP72494.1"/>
    <property type="molecule type" value="Genomic_DNA"/>
</dbReference>
<dbReference type="GO" id="GO:0045820">
    <property type="term" value="P:negative regulation of glycolytic process"/>
    <property type="evidence" value="ECO:0007669"/>
    <property type="project" value="TreeGrafter"/>
</dbReference>
<evidence type="ECO:0000256" key="2">
    <source>
        <dbReference type="PIRSR" id="PIRSR613078-1"/>
    </source>
</evidence>
<feature type="binding site" evidence="3">
    <location>
        <position position="91"/>
    </location>
    <ligand>
        <name>substrate</name>
    </ligand>
</feature>
<dbReference type="InterPro" id="IPR013078">
    <property type="entry name" value="His_Pase_superF_clade-1"/>
</dbReference>
<feature type="binding site" evidence="3">
    <location>
        <begin position="6"/>
        <end position="13"/>
    </location>
    <ligand>
        <name>substrate</name>
    </ligand>
</feature>
<protein>
    <submittedName>
        <fullName evidence="4">Phosphoglycerate mutase</fullName>
    </submittedName>
</protein>
<reference evidence="5" key="1">
    <citation type="submission" date="2016-12" db="EMBL/GenBank/DDBJ databases">
        <authorList>
            <person name="Song W.-J."/>
            <person name="Kurnit D.M."/>
        </authorList>
    </citation>
    <scope>NUCLEOTIDE SEQUENCE [LARGE SCALE GENOMIC DNA]</scope>
    <source>
        <strain evidence="5">HGB1681</strain>
    </source>
</reference>